<proteinExistence type="predicted"/>
<evidence type="ECO:0000313" key="2">
    <source>
        <dbReference type="Proteomes" id="UP001529510"/>
    </source>
</evidence>
<feature type="non-terminal residue" evidence="1">
    <location>
        <position position="58"/>
    </location>
</feature>
<protein>
    <recommendedName>
        <fullName evidence="3">Fibronectin type-III domain-containing protein</fullName>
    </recommendedName>
</protein>
<dbReference type="Proteomes" id="UP001529510">
    <property type="component" value="Unassembled WGS sequence"/>
</dbReference>
<organism evidence="1 2">
    <name type="scientific">Cirrhinus mrigala</name>
    <name type="common">Mrigala</name>
    <dbReference type="NCBI Taxonomy" id="683832"/>
    <lineage>
        <taxon>Eukaryota</taxon>
        <taxon>Metazoa</taxon>
        <taxon>Chordata</taxon>
        <taxon>Craniata</taxon>
        <taxon>Vertebrata</taxon>
        <taxon>Euteleostomi</taxon>
        <taxon>Actinopterygii</taxon>
        <taxon>Neopterygii</taxon>
        <taxon>Teleostei</taxon>
        <taxon>Ostariophysi</taxon>
        <taxon>Cypriniformes</taxon>
        <taxon>Cyprinidae</taxon>
        <taxon>Labeoninae</taxon>
        <taxon>Labeonini</taxon>
        <taxon>Cirrhinus</taxon>
    </lineage>
</organism>
<dbReference type="AlphaFoldDB" id="A0ABD0MZR8"/>
<comment type="caution">
    <text evidence="1">The sequence shown here is derived from an EMBL/GenBank/DDBJ whole genome shotgun (WGS) entry which is preliminary data.</text>
</comment>
<dbReference type="SUPFAM" id="SSF49265">
    <property type="entry name" value="Fibronectin type III"/>
    <property type="match status" value="1"/>
</dbReference>
<dbReference type="InterPro" id="IPR036116">
    <property type="entry name" value="FN3_sf"/>
</dbReference>
<keyword evidence="2" id="KW-1185">Reference proteome</keyword>
<dbReference type="InterPro" id="IPR013783">
    <property type="entry name" value="Ig-like_fold"/>
</dbReference>
<dbReference type="Gene3D" id="2.60.40.10">
    <property type="entry name" value="Immunoglobulins"/>
    <property type="match status" value="1"/>
</dbReference>
<reference evidence="1 2" key="1">
    <citation type="submission" date="2024-05" db="EMBL/GenBank/DDBJ databases">
        <title>Genome sequencing and assembly of Indian major carp, Cirrhinus mrigala (Hamilton, 1822).</title>
        <authorList>
            <person name="Mohindra V."/>
            <person name="Chowdhury L.M."/>
            <person name="Lal K."/>
            <person name="Jena J.K."/>
        </authorList>
    </citation>
    <scope>NUCLEOTIDE SEQUENCE [LARGE SCALE GENOMIC DNA]</scope>
    <source>
        <strain evidence="1">CM1030</strain>
        <tissue evidence="1">Blood</tissue>
    </source>
</reference>
<feature type="non-terminal residue" evidence="1">
    <location>
        <position position="1"/>
    </location>
</feature>
<gene>
    <name evidence="1" type="ORF">M9458_049683</name>
</gene>
<evidence type="ECO:0008006" key="3">
    <source>
        <dbReference type="Google" id="ProtNLM"/>
    </source>
</evidence>
<accession>A0ABD0MZR8</accession>
<dbReference type="EMBL" id="JAMKFB020000025">
    <property type="protein sequence ID" value="KAL0155420.1"/>
    <property type="molecule type" value="Genomic_DNA"/>
</dbReference>
<name>A0ABD0MZR8_CIRMR</name>
<evidence type="ECO:0000313" key="1">
    <source>
        <dbReference type="EMBL" id="KAL0155420.1"/>
    </source>
</evidence>
<sequence>SLHVRPLVNRIVVSWTPPENQDILVRGYKIGYGIGSPHAHTVTLDYKQRFYSIDNLGG</sequence>